<comment type="caution">
    <text evidence="1">The sequence shown here is derived from an EMBL/GenBank/DDBJ whole genome shotgun (WGS) entry which is preliminary data.</text>
</comment>
<accession>A0ACC0Q8X1</accession>
<sequence length="100" mass="11195">MMRGVCKCKCNGINMRNEQGNVSDKEEDDWIDTPAKDNHLADEGLGVVIEQEDILRDSPFTSPIFQVLKSNIKGSRSLTKERSEEISILGAGRDPPMKLF</sequence>
<dbReference type="EMBL" id="CM046388">
    <property type="protein sequence ID" value="KAI8573904.1"/>
    <property type="molecule type" value="Genomic_DNA"/>
</dbReference>
<name>A0ACC0Q8X1_RHOML</name>
<keyword evidence="2" id="KW-1185">Reference proteome</keyword>
<organism evidence="1 2">
    <name type="scientific">Rhododendron molle</name>
    <name type="common">Chinese azalea</name>
    <name type="synonym">Azalea mollis</name>
    <dbReference type="NCBI Taxonomy" id="49168"/>
    <lineage>
        <taxon>Eukaryota</taxon>
        <taxon>Viridiplantae</taxon>
        <taxon>Streptophyta</taxon>
        <taxon>Embryophyta</taxon>
        <taxon>Tracheophyta</taxon>
        <taxon>Spermatophyta</taxon>
        <taxon>Magnoliopsida</taxon>
        <taxon>eudicotyledons</taxon>
        <taxon>Gunneridae</taxon>
        <taxon>Pentapetalae</taxon>
        <taxon>asterids</taxon>
        <taxon>Ericales</taxon>
        <taxon>Ericaceae</taxon>
        <taxon>Ericoideae</taxon>
        <taxon>Rhodoreae</taxon>
        <taxon>Rhododendron</taxon>
    </lineage>
</organism>
<evidence type="ECO:0000313" key="1">
    <source>
        <dbReference type="EMBL" id="KAI8573904.1"/>
    </source>
</evidence>
<dbReference type="Proteomes" id="UP001062846">
    <property type="component" value="Chromosome 1"/>
</dbReference>
<protein>
    <submittedName>
        <fullName evidence="1">Uncharacterized protein</fullName>
    </submittedName>
</protein>
<proteinExistence type="predicted"/>
<gene>
    <name evidence="1" type="ORF">RHMOL_Rhmol01G0311900</name>
</gene>
<reference evidence="1" key="1">
    <citation type="submission" date="2022-02" db="EMBL/GenBank/DDBJ databases">
        <title>Plant Genome Project.</title>
        <authorList>
            <person name="Zhang R.-G."/>
        </authorList>
    </citation>
    <scope>NUCLEOTIDE SEQUENCE</scope>
    <source>
        <strain evidence="1">AT1</strain>
    </source>
</reference>
<evidence type="ECO:0000313" key="2">
    <source>
        <dbReference type="Proteomes" id="UP001062846"/>
    </source>
</evidence>